<name>A0A1Q2D646_9ENTE</name>
<keyword evidence="3" id="KW-1185">Reference proteome</keyword>
<feature type="transmembrane region" description="Helical" evidence="1">
    <location>
        <begin position="316"/>
        <end position="334"/>
    </location>
</feature>
<gene>
    <name evidence="2" type="ORF">BW732_06485</name>
</gene>
<dbReference type="KEGG" id="vpi:BW732_06485"/>
<evidence type="ECO:0000256" key="1">
    <source>
        <dbReference type="SAM" id="Phobius"/>
    </source>
</evidence>
<feature type="transmembrane region" description="Helical" evidence="1">
    <location>
        <begin position="216"/>
        <end position="233"/>
    </location>
</feature>
<feature type="transmembrane region" description="Helical" evidence="1">
    <location>
        <begin position="9"/>
        <end position="30"/>
    </location>
</feature>
<organism evidence="2 3">
    <name type="scientific">Vagococcus penaei</name>
    <dbReference type="NCBI Taxonomy" id="633807"/>
    <lineage>
        <taxon>Bacteria</taxon>
        <taxon>Bacillati</taxon>
        <taxon>Bacillota</taxon>
        <taxon>Bacilli</taxon>
        <taxon>Lactobacillales</taxon>
        <taxon>Enterococcaceae</taxon>
        <taxon>Vagococcus</taxon>
    </lineage>
</organism>
<sequence>MNNKKDKIFFWGILILFFFLLLLLNNLTFFTSDDYIYHYVYKEPFPTEHLEKISGWQSIIRSKIRHYTVWNGRFVAHSILQFFMQFNKAIFNIFNSLAFLAVAILILGITKSTNRLKNKNLLTLQILLLLWLFIPEFGKTVLWMSGSANYLWTSLIYLGFLLFNLQSYQTNLLTLTVSIILGFLSGATNENSGPTIIIIAILLLFWSLLNNKKISVWRITGILSSSLGFMLMMKSPGSLKRGAMDITPEILIQHFKMITQLTLSQFIYLYIMIISLIIYLVLTKKMKKTNIYYLTILLIGYFSSIYSLILSPEVPLRTLFISSMLLIIILAYLLNMCYQIIKLQLFGTFLILLVSGFIYFKAFSDIAINTREVNQQLNILKKSSPNDSVVLKRLTPSKSLYNPYNGTANLHPSKNAWFNVWMAKYFGVKSIVGD</sequence>
<reference evidence="2 3" key="1">
    <citation type="journal article" date="2010" name="Int. J. Syst. Evol. Microbiol.">
        <title>Vagococcus penaei sp. nov., isolated from spoilage microbiota of cooked shrimp (Penaeus vannamei).</title>
        <authorList>
            <person name="Jaffres E."/>
            <person name="Prevost H."/>
            <person name="Rossero A."/>
            <person name="Joffraud J.J."/>
            <person name="Dousset X."/>
        </authorList>
    </citation>
    <scope>NUCLEOTIDE SEQUENCE [LARGE SCALE GENOMIC DNA]</scope>
    <source>
        <strain evidence="2 3">CD276</strain>
    </source>
</reference>
<keyword evidence="1" id="KW-1133">Transmembrane helix</keyword>
<evidence type="ECO:0000313" key="3">
    <source>
        <dbReference type="Proteomes" id="UP000188246"/>
    </source>
</evidence>
<keyword evidence="1" id="KW-0472">Membrane</keyword>
<accession>A0A1Q2D646</accession>
<dbReference type="STRING" id="633807.BW732_06485"/>
<dbReference type="RefSeq" id="WP_077275974.1">
    <property type="nucleotide sequence ID" value="NZ_CP019609.1"/>
</dbReference>
<keyword evidence="1" id="KW-0812">Transmembrane</keyword>
<dbReference type="AlphaFoldDB" id="A0A1Q2D646"/>
<feature type="transmembrane region" description="Helical" evidence="1">
    <location>
        <begin position="170"/>
        <end position="187"/>
    </location>
</feature>
<protein>
    <recommendedName>
        <fullName evidence="4">Glycosyltransferase RgtA/B/C/D-like domain-containing protein</fullName>
    </recommendedName>
</protein>
<evidence type="ECO:0008006" key="4">
    <source>
        <dbReference type="Google" id="ProtNLM"/>
    </source>
</evidence>
<proteinExistence type="predicted"/>
<feature type="transmembrane region" description="Helical" evidence="1">
    <location>
        <begin position="265"/>
        <end position="282"/>
    </location>
</feature>
<feature type="transmembrane region" description="Helical" evidence="1">
    <location>
        <begin position="121"/>
        <end position="137"/>
    </location>
</feature>
<feature type="transmembrane region" description="Helical" evidence="1">
    <location>
        <begin position="143"/>
        <end position="163"/>
    </location>
</feature>
<evidence type="ECO:0000313" key="2">
    <source>
        <dbReference type="EMBL" id="AQP53898.1"/>
    </source>
</evidence>
<dbReference type="InterPro" id="IPR045691">
    <property type="entry name" value="DUF6056"/>
</dbReference>
<dbReference type="EMBL" id="CP019609">
    <property type="protein sequence ID" value="AQP53898.1"/>
    <property type="molecule type" value="Genomic_DNA"/>
</dbReference>
<dbReference type="Proteomes" id="UP000188246">
    <property type="component" value="Chromosome"/>
</dbReference>
<feature type="transmembrane region" description="Helical" evidence="1">
    <location>
        <begin position="193"/>
        <end position="209"/>
    </location>
</feature>
<feature type="transmembrane region" description="Helical" evidence="1">
    <location>
        <begin position="89"/>
        <end position="109"/>
    </location>
</feature>
<feature type="transmembrane region" description="Helical" evidence="1">
    <location>
        <begin position="291"/>
        <end position="310"/>
    </location>
</feature>
<dbReference type="Pfam" id="PF19528">
    <property type="entry name" value="DUF6056"/>
    <property type="match status" value="1"/>
</dbReference>
<feature type="transmembrane region" description="Helical" evidence="1">
    <location>
        <begin position="341"/>
        <end position="360"/>
    </location>
</feature>